<keyword evidence="2" id="KW-1185">Reference proteome</keyword>
<reference evidence="1 2" key="1">
    <citation type="submission" date="2016-04" db="EMBL/GenBank/DDBJ databases">
        <title>Genome sequence of Clostridium magnum DSM 2767.</title>
        <authorList>
            <person name="Poehlein A."/>
            <person name="Uhlig R."/>
            <person name="Fischer R."/>
            <person name="Bahl H."/>
            <person name="Daniel R."/>
        </authorList>
    </citation>
    <scope>NUCLEOTIDE SEQUENCE [LARGE SCALE GENOMIC DNA]</scope>
    <source>
        <strain evidence="1 2">DSM 2767</strain>
    </source>
</reference>
<proteinExistence type="predicted"/>
<sequence length="85" mass="10096">MKEKSQSPLTNLLKEWFHEYDINFILEDIIIKEYDYNRSMITATVYGVVYNVYLEELLDYLGIIIESYEDKGYGPNGWEDKSKSL</sequence>
<evidence type="ECO:0000313" key="1">
    <source>
        <dbReference type="EMBL" id="KZL88411.1"/>
    </source>
</evidence>
<dbReference type="AlphaFoldDB" id="A0A162QD01"/>
<dbReference type="PATRIC" id="fig|1121326.3.peg.6404"/>
<gene>
    <name evidence="1" type="ORF">CLMAG_63380</name>
</gene>
<comment type="caution">
    <text evidence="1">The sequence shown here is derived from an EMBL/GenBank/DDBJ whole genome shotgun (WGS) entry which is preliminary data.</text>
</comment>
<protein>
    <submittedName>
        <fullName evidence="1">Uncharacterized protein</fullName>
    </submittedName>
</protein>
<dbReference type="STRING" id="1121326.CLMAG_63380"/>
<organism evidence="1 2">
    <name type="scientific">Clostridium magnum DSM 2767</name>
    <dbReference type="NCBI Taxonomy" id="1121326"/>
    <lineage>
        <taxon>Bacteria</taxon>
        <taxon>Bacillati</taxon>
        <taxon>Bacillota</taxon>
        <taxon>Clostridia</taxon>
        <taxon>Eubacteriales</taxon>
        <taxon>Clostridiaceae</taxon>
        <taxon>Clostridium</taxon>
    </lineage>
</organism>
<accession>A0A162QD01</accession>
<name>A0A162QD01_9CLOT</name>
<evidence type="ECO:0000313" key="2">
    <source>
        <dbReference type="Proteomes" id="UP000076603"/>
    </source>
</evidence>
<dbReference type="Proteomes" id="UP000076603">
    <property type="component" value="Unassembled WGS sequence"/>
</dbReference>
<dbReference type="EMBL" id="LWAE01000020">
    <property type="protein sequence ID" value="KZL88411.1"/>
    <property type="molecule type" value="Genomic_DNA"/>
</dbReference>